<dbReference type="STRING" id="4781.A0A0P1ADR2"/>
<evidence type="ECO:0000313" key="3">
    <source>
        <dbReference type="Proteomes" id="UP000054928"/>
    </source>
</evidence>
<dbReference type="RefSeq" id="XP_024575217.1">
    <property type="nucleotide sequence ID" value="XM_024724329.1"/>
</dbReference>
<reference evidence="3" key="1">
    <citation type="submission" date="2014-09" db="EMBL/GenBank/DDBJ databases">
        <authorList>
            <person name="Sharma Rahul"/>
            <person name="Thines Marco"/>
        </authorList>
    </citation>
    <scope>NUCLEOTIDE SEQUENCE [LARGE SCALE GENOMIC DNA]</scope>
</reference>
<name>A0A0P1ADR2_PLAHL</name>
<protein>
    <submittedName>
        <fullName evidence="2">Uncharacterized protein</fullName>
    </submittedName>
</protein>
<dbReference type="GeneID" id="36403953"/>
<proteinExistence type="predicted"/>
<keyword evidence="3" id="KW-1185">Reference proteome</keyword>
<evidence type="ECO:0000313" key="2">
    <source>
        <dbReference type="EMBL" id="CEG38848.1"/>
    </source>
</evidence>
<sequence>MDALSATLTVTPTAPTTTNINFATSISPTNEPAIEGRNETFFEDTQSEDDDCGSFDIAGDADDVSQGEEEMSEMDFGSHDVAGCENCGSIDTAGTEVEQTNRFIKSSLNLNNFDASYISSKVQPYK</sequence>
<evidence type="ECO:0000256" key="1">
    <source>
        <dbReference type="SAM" id="MobiDB-lite"/>
    </source>
</evidence>
<dbReference type="EMBL" id="CCYD01000322">
    <property type="protein sequence ID" value="CEG38848.1"/>
    <property type="molecule type" value="Genomic_DNA"/>
</dbReference>
<accession>A0A0P1ADR2</accession>
<feature type="compositionally biased region" description="Acidic residues" evidence="1">
    <location>
        <begin position="44"/>
        <end position="73"/>
    </location>
</feature>
<organism evidence="2 3">
    <name type="scientific">Plasmopara halstedii</name>
    <name type="common">Downy mildew of sunflower</name>
    <dbReference type="NCBI Taxonomy" id="4781"/>
    <lineage>
        <taxon>Eukaryota</taxon>
        <taxon>Sar</taxon>
        <taxon>Stramenopiles</taxon>
        <taxon>Oomycota</taxon>
        <taxon>Peronosporomycetes</taxon>
        <taxon>Peronosporales</taxon>
        <taxon>Peronosporaceae</taxon>
        <taxon>Plasmopara</taxon>
    </lineage>
</organism>
<dbReference type="AlphaFoldDB" id="A0A0P1ADR2"/>
<feature type="region of interest" description="Disordered" evidence="1">
    <location>
        <begin position="44"/>
        <end position="75"/>
    </location>
</feature>
<dbReference type="Proteomes" id="UP000054928">
    <property type="component" value="Unassembled WGS sequence"/>
</dbReference>